<dbReference type="AlphaFoldDB" id="A0A9P8EF29"/>
<accession>A0A9P8EF29</accession>
<feature type="compositionally biased region" description="Polar residues" evidence="1">
    <location>
        <begin position="194"/>
        <end position="209"/>
    </location>
</feature>
<keyword evidence="2" id="KW-1133">Transmembrane helix</keyword>
<evidence type="ECO:0008006" key="5">
    <source>
        <dbReference type="Google" id="ProtNLM"/>
    </source>
</evidence>
<name>A0A9P8EF29_AURME</name>
<gene>
    <name evidence="3" type="ORF">KCU76_g9626</name>
</gene>
<dbReference type="Proteomes" id="UP000779574">
    <property type="component" value="Unassembled WGS sequence"/>
</dbReference>
<keyword evidence="2" id="KW-0812">Transmembrane</keyword>
<feature type="transmembrane region" description="Helical" evidence="2">
    <location>
        <begin position="140"/>
        <end position="162"/>
    </location>
</feature>
<dbReference type="EMBL" id="JAHFXF010000404">
    <property type="protein sequence ID" value="KAG9688408.1"/>
    <property type="molecule type" value="Genomic_DNA"/>
</dbReference>
<proteinExistence type="predicted"/>
<feature type="region of interest" description="Disordered" evidence="1">
    <location>
        <begin position="184"/>
        <end position="209"/>
    </location>
</feature>
<feature type="transmembrane region" description="Helical" evidence="2">
    <location>
        <begin position="29"/>
        <end position="50"/>
    </location>
</feature>
<comment type="caution">
    <text evidence="3">The sequence shown here is derived from an EMBL/GenBank/DDBJ whole genome shotgun (WGS) entry which is preliminary data.</text>
</comment>
<protein>
    <recommendedName>
        <fullName evidence="5">MARVEL domain-containing protein</fullName>
    </recommendedName>
</protein>
<reference evidence="3" key="2">
    <citation type="submission" date="2021-08" db="EMBL/GenBank/DDBJ databases">
        <authorList>
            <person name="Gostincar C."/>
            <person name="Sun X."/>
            <person name="Song Z."/>
            <person name="Gunde-Cimerman N."/>
        </authorList>
    </citation>
    <scope>NUCLEOTIDE SEQUENCE</scope>
    <source>
        <strain evidence="3">EXF-9911</strain>
    </source>
</reference>
<feature type="transmembrane region" description="Helical" evidence="2">
    <location>
        <begin position="62"/>
        <end position="80"/>
    </location>
</feature>
<organism evidence="3 4">
    <name type="scientific">Aureobasidium melanogenum</name>
    <name type="common">Aureobasidium pullulans var. melanogenum</name>
    <dbReference type="NCBI Taxonomy" id="46634"/>
    <lineage>
        <taxon>Eukaryota</taxon>
        <taxon>Fungi</taxon>
        <taxon>Dikarya</taxon>
        <taxon>Ascomycota</taxon>
        <taxon>Pezizomycotina</taxon>
        <taxon>Dothideomycetes</taxon>
        <taxon>Dothideomycetidae</taxon>
        <taxon>Dothideales</taxon>
        <taxon>Saccotheciaceae</taxon>
        <taxon>Aureobasidium</taxon>
    </lineage>
</organism>
<evidence type="ECO:0000256" key="2">
    <source>
        <dbReference type="SAM" id="Phobius"/>
    </source>
</evidence>
<evidence type="ECO:0000256" key="1">
    <source>
        <dbReference type="SAM" id="MobiDB-lite"/>
    </source>
</evidence>
<dbReference type="OrthoDB" id="5344006at2759"/>
<keyword evidence="2" id="KW-0472">Membrane</keyword>
<reference evidence="3" key="1">
    <citation type="journal article" date="2021" name="J Fungi (Basel)">
        <title>Virulence traits and population genomics of the black yeast Aureobasidium melanogenum.</title>
        <authorList>
            <person name="Cernosa A."/>
            <person name="Sun X."/>
            <person name="Gostincar C."/>
            <person name="Fang C."/>
            <person name="Gunde-Cimerman N."/>
            <person name="Song Z."/>
        </authorList>
    </citation>
    <scope>NUCLEOTIDE SEQUENCE</scope>
    <source>
        <strain evidence="3">EXF-9911</strain>
    </source>
</reference>
<evidence type="ECO:0000313" key="4">
    <source>
        <dbReference type="Proteomes" id="UP000779574"/>
    </source>
</evidence>
<feature type="non-terminal residue" evidence="3">
    <location>
        <position position="1"/>
    </location>
</feature>
<sequence>MLSDLFLSRSRTQLYGYDKVRVPFHAIRAAQLISSIIVGSIMAFFIYHLQHDNWPTPWTFKVLMSVSWITIAILAVTIALHLRVGLNPQLNLILNSTVFVIWTIGFGMLSWWMWGTLTHYCDVSHWNDGTGIMVCKIYKALFSFALLGLISTLLAIALDIHISRMNTLRGQHFRLNIFGDRKTSETPMNGPYTDVNSRSNSQDDLNHSNESLPHVAAGDAFEIPKTGSHKTRAGYTIPESQFDYETGYFGGHAERVFGAK</sequence>
<evidence type="ECO:0000313" key="3">
    <source>
        <dbReference type="EMBL" id="KAG9688408.1"/>
    </source>
</evidence>
<feature type="transmembrane region" description="Helical" evidence="2">
    <location>
        <begin position="92"/>
        <end position="114"/>
    </location>
</feature>